<keyword evidence="1" id="KW-0732">Signal</keyword>
<dbReference type="eggNOG" id="COG2353">
    <property type="taxonomic scope" value="Bacteria"/>
</dbReference>
<evidence type="ECO:0000256" key="1">
    <source>
        <dbReference type="SAM" id="SignalP"/>
    </source>
</evidence>
<accession>G6XH34</accession>
<dbReference type="InterPro" id="IPR007372">
    <property type="entry name" value="Lipid/polyisoprenoid-bd_YceI"/>
</dbReference>
<dbReference type="PANTHER" id="PTHR34406">
    <property type="entry name" value="PROTEIN YCEI"/>
    <property type="match status" value="1"/>
</dbReference>
<dbReference type="PATRIC" id="fig|1088869.3.peg.805"/>
<evidence type="ECO:0000313" key="4">
    <source>
        <dbReference type="Proteomes" id="UP000004949"/>
    </source>
</evidence>
<sequence length="185" mass="20280">MLRKHFLLSVLLTVAFGTGSAFAAVQNLTLSPGNTQAYLHARSAVTDVDGTFSEVSGHLDYDLEHQTCHVDLTMDVSSLKVGSAVMKQIMLSGIMLDSDAHPTMHYVGDCRPRVVNGQVQGQLVGMLTMRGQTHPVTFASRMQFSGNTLRRIVSTATFDQRKWGVSTLLRSVNPMVRSETVIELK</sequence>
<name>G6XH34_9PROT</name>
<evidence type="ECO:0000259" key="2">
    <source>
        <dbReference type="SMART" id="SM00867"/>
    </source>
</evidence>
<dbReference type="STRING" id="1088869.GMO_07990"/>
<feature type="chain" id="PRO_5003489686" description="Lipid/polyisoprenoid-binding YceI-like domain-containing protein" evidence="1">
    <location>
        <begin position="24"/>
        <end position="185"/>
    </location>
</feature>
<dbReference type="AlphaFoldDB" id="G6XH34"/>
<organism evidence="3 4">
    <name type="scientific">Gluconobacter morbifer G707</name>
    <dbReference type="NCBI Taxonomy" id="1088869"/>
    <lineage>
        <taxon>Bacteria</taxon>
        <taxon>Pseudomonadati</taxon>
        <taxon>Pseudomonadota</taxon>
        <taxon>Alphaproteobacteria</taxon>
        <taxon>Acetobacterales</taxon>
        <taxon>Acetobacteraceae</taxon>
        <taxon>Gluconobacter</taxon>
    </lineage>
</organism>
<dbReference type="SUPFAM" id="SSF101874">
    <property type="entry name" value="YceI-like"/>
    <property type="match status" value="1"/>
</dbReference>
<dbReference type="Proteomes" id="UP000004949">
    <property type="component" value="Unassembled WGS sequence"/>
</dbReference>
<dbReference type="PANTHER" id="PTHR34406:SF1">
    <property type="entry name" value="PROTEIN YCEI"/>
    <property type="match status" value="1"/>
</dbReference>
<reference evidence="3 4" key="1">
    <citation type="submission" date="2011-10" db="EMBL/GenBank/DDBJ databases">
        <title>Genome sequence of Gluconobacter morbifer G707, isolated from Drosophila gut.</title>
        <authorList>
            <person name="Lee W.-J."/>
            <person name="Kim E.-K."/>
        </authorList>
    </citation>
    <scope>NUCLEOTIDE SEQUENCE [LARGE SCALE GENOMIC DNA]</scope>
    <source>
        <strain evidence="3 4">G707</strain>
    </source>
</reference>
<dbReference type="SMART" id="SM00867">
    <property type="entry name" value="YceI"/>
    <property type="match status" value="1"/>
</dbReference>
<protein>
    <recommendedName>
        <fullName evidence="2">Lipid/polyisoprenoid-binding YceI-like domain-containing protein</fullName>
    </recommendedName>
</protein>
<dbReference type="Gene3D" id="2.40.128.110">
    <property type="entry name" value="Lipid/polyisoprenoid-binding, YceI-like"/>
    <property type="match status" value="1"/>
</dbReference>
<dbReference type="InterPro" id="IPR036761">
    <property type="entry name" value="TTHA0802/YceI-like_sf"/>
</dbReference>
<keyword evidence="4" id="KW-1185">Reference proteome</keyword>
<dbReference type="Pfam" id="PF04264">
    <property type="entry name" value="YceI"/>
    <property type="match status" value="1"/>
</dbReference>
<feature type="signal peptide" evidence="1">
    <location>
        <begin position="1"/>
        <end position="23"/>
    </location>
</feature>
<evidence type="ECO:0000313" key="3">
    <source>
        <dbReference type="EMBL" id="EHH69492.1"/>
    </source>
</evidence>
<proteinExistence type="predicted"/>
<comment type="caution">
    <text evidence="3">The sequence shown here is derived from an EMBL/GenBank/DDBJ whole genome shotgun (WGS) entry which is preliminary data.</text>
</comment>
<gene>
    <name evidence="3" type="ORF">GMO_07990</name>
</gene>
<feature type="domain" description="Lipid/polyisoprenoid-binding YceI-like" evidence="2">
    <location>
        <begin position="27"/>
        <end position="185"/>
    </location>
</feature>
<dbReference type="EMBL" id="AGQV01000001">
    <property type="protein sequence ID" value="EHH69492.1"/>
    <property type="molecule type" value="Genomic_DNA"/>
</dbReference>